<sequence length="167" mass="17329">MKLKKTLAACAVAASMTLTGCASIISDSQYPVSLQSTPDGASFTVTNKSGVTVHSGITPSTVTLNSGAGFFQGETYQVTFKKEGHAPSIITIDTSLDGWYIGNLLIGGLIGMLIVDPATGAMWKLPPSATATLGKQVTANGSEKTLKIVTIDQIPEDMKSQLVAIAH</sequence>
<evidence type="ECO:0000313" key="3">
    <source>
        <dbReference type="Proteomes" id="UP000196573"/>
    </source>
</evidence>
<dbReference type="EMBL" id="FWPT01000016">
    <property type="protein sequence ID" value="SMA50744.1"/>
    <property type="molecule type" value="Genomic_DNA"/>
</dbReference>
<reference evidence="2 3" key="1">
    <citation type="submission" date="2017-03" db="EMBL/GenBank/DDBJ databases">
        <authorList>
            <person name="Afonso C.L."/>
            <person name="Miller P.J."/>
            <person name="Scott M.A."/>
            <person name="Spackman E."/>
            <person name="Goraichik I."/>
            <person name="Dimitrov K.M."/>
            <person name="Suarez D.L."/>
            <person name="Swayne D.E."/>
        </authorList>
    </citation>
    <scope>NUCLEOTIDE SEQUENCE [LARGE SCALE GENOMIC DNA]</scope>
    <source>
        <strain evidence="2">SB41UT1</strain>
    </source>
</reference>
<evidence type="ECO:0000256" key="1">
    <source>
        <dbReference type="SAM" id="SignalP"/>
    </source>
</evidence>
<name>A0A1X7AR07_9GAMM</name>
<keyword evidence="3" id="KW-1185">Reference proteome</keyword>
<evidence type="ECO:0000313" key="2">
    <source>
        <dbReference type="EMBL" id="SMA50744.1"/>
    </source>
</evidence>
<organism evidence="2 3">
    <name type="scientific">Parendozoicomonas haliclonae</name>
    <dbReference type="NCBI Taxonomy" id="1960125"/>
    <lineage>
        <taxon>Bacteria</taxon>
        <taxon>Pseudomonadati</taxon>
        <taxon>Pseudomonadota</taxon>
        <taxon>Gammaproteobacteria</taxon>
        <taxon>Oceanospirillales</taxon>
        <taxon>Endozoicomonadaceae</taxon>
        <taxon>Parendozoicomonas</taxon>
    </lineage>
</organism>
<dbReference type="OrthoDB" id="194242at2"/>
<dbReference type="AlphaFoldDB" id="A0A1X7AR07"/>
<evidence type="ECO:0008006" key="4">
    <source>
        <dbReference type="Google" id="ProtNLM"/>
    </source>
</evidence>
<proteinExistence type="predicted"/>
<dbReference type="RefSeq" id="WP_087113184.1">
    <property type="nucleotide sequence ID" value="NZ_CBCSCN010000018.1"/>
</dbReference>
<keyword evidence="1" id="KW-0732">Signal</keyword>
<dbReference type="Proteomes" id="UP000196573">
    <property type="component" value="Unassembled WGS sequence"/>
</dbReference>
<protein>
    <recommendedName>
        <fullName evidence="4">PEGA domain-containing protein</fullName>
    </recommendedName>
</protein>
<feature type="signal peptide" evidence="1">
    <location>
        <begin position="1"/>
        <end position="22"/>
    </location>
</feature>
<accession>A0A1X7AR07</accession>
<feature type="chain" id="PRO_5012982171" description="PEGA domain-containing protein" evidence="1">
    <location>
        <begin position="23"/>
        <end position="167"/>
    </location>
</feature>
<dbReference type="PROSITE" id="PS51257">
    <property type="entry name" value="PROKAR_LIPOPROTEIN"/>
    <property type="match status" value="1"/>
</dbReference>
<gene>
    <name evidence="2" type="ORF">EHSB41UT_04561</name>
</gene>